<dbReference type="EMBL" id="JAQQWM010000006">
    <property type="protein sequence ID" value="KAK8059201.1"/>
    <property type="molecule type" value="Genomic_DNA"/>
</dbReference>
<protein>
    <recommendedName>
        <fullName evidence="11">Nucleoside transporter</fullName>
    </recommendedName>
</protein>
<feature type="transmembrane region" description="Helical" evidence="8">
    <location>
        <begin position="356"/>
        <end position="378"/>
    </location>
</feature>
<feature type="transmembrane region" description="Helical" evidence="8">
    <location>
        <begin position="228"/>
        <end position="248"/>
    </location>
</feature>
<organism evidence="9 10">
    <name type="scientific">Apiospora saccharicola</name>
    <dbReference type="NCBI Taxonomy" id="335842"/>
    <lineage>
        <taxon>Eukaryota</taxon>
        <taxon>Fungi</taxon>
        <taxon>Dikarya</taxon>
        <taxon>Ascomycota</taxon>
        <taxon>Pezizomycotina</taxon>
        <taxon>Sordariomycetes</taxon>
        <taxon>Xylariomycetidae</taxon>
        <taxon>Amphisphaeriales</taxon>
        <taxon>Apiosporaceae</taxon>
        <taxon>Apiospora</taxon>
    </lineage>
</organism>
<evidence type="ECO:0000313" key="9">
    <source>
        <dbReference type="EMBL" id="KAK8059201.1"/>
    </source>
</evidence>
<comment type="caution">
    <text evidence="9">The sequence shown here is derived from an EMBL/GenBank/DDBJ whole genome shotgun (WGS) entry which is preliminary data.</text>
</comment>
<keyword evidence="3 7" id="KW-0813">Transport</keyword>
<evidence type="ECO:0000313" key="10">
    <source>
        <dbReference type="Proteomes" id="UP001446871"/>
    </source>
</evidence>
<evidence type="ECO:0000256" key="7">
    <source>
        <dbReference type="PIRNR" id="PIRNR002744"/>
    </source>
</evidence>
<sequence length="529" mass="57361">MSTAADLEMGHGPEKKSVLAANDVHSNNSVMVDESSAVKGTGTGYNSGTGVMASMRRFEAKMDAKFGVESEAISRKRPEDKRPVPWHEQLSMALLWASSTMNTSCFATGFLGHEFGLSMGQSIAITVCASLIGSALTGFSATFGAATGLRQISMSRFSFGWWPNKLIAALNTIVQIGWASVSCITGGLALTAVADGHLSLIVGIIILAVFATLISFIGLKAILVYERYAWVLFFIIFMVIFAETGRFADNTSPPKVKGAELSGSVLSLIAVVYGSSASWCTMASDYYVHYPVDVSRVKVFFLTTFGLAIPTSIGMVAGCVVSSALNNRLDWAATYEDDGLGFLIQEMLYPRGFAKLILTLLVLSGINVNVISIYSAAISCQQISRPFARVPRFIWTILCFAAILGLALGGREQLNAYLQNFLSLLGYWCTSYFVVMFVEHWVYRKGNFANYDLEGWNDPSRLPHGFAALAAFLLGVVAWIMGMVETWYVGPVGKLIGSTGGDVANEFAFVVTLVTYLPARYLELKIFGR</sequence>
<keyword evidence="10" id="KW-1185">Reference proteome</keyword>
<evidence type="ECO:0000256" key="2">
    <source>
        <dbReference type="ARBA" id="ARBA00008974"/>
    </source>
</evidence>
<dbReference type="Proteomes" id="UP001446871">
    <property type="component" value="Unassembled WGS sequence"/>
</dbReference>
<feature type="transmembrane region" description="Helical" evidence="8">
    <location>
        <begin position="300"/>
        <end position="325"/>
    </location>
</feature>
<proteinExistence type="inferred from homology"/>
<dbReference type="Gene3D" id="1.10.4160.10">
    <property type="entry name" value="Hydantoin permease"/>
    <property type="match status" value="1"/>
</dbReference>
<evidence type="ECO:0000256" key="1">
    <source>
        <dbReference type="ARBA" id="ARBA00004141"/>
    </source>
</evidence>
<accession>A0ABR1UJV6</accession>
<feature type="transmembrane region" description="Helical" evidence="8">
    <location>
        <begin position="268"/>
        <end position="288"/>
    </location>
</feature>
<dbReference type="PANTHER" id="PTHR31806:SF7">
    <property type="entry name" value="TRANSPORTER, PUTATIVE (AFU_ORTHOLOGUE AFUA_2G04690)-RELATED"/>
    <property type="match status" value="1"/>
</dbReference>
<reference evidence="9 10" key="1">
    <citation type="submission" date="2023-01" db="EMBL/GenBank/DDBJ databases">
        <title>Analysis of 21 Apiospora genomes using comparative genomics revels a genus with tremendous synthesis potential of carbohydrate active enzymes and secondary metabolites.</title>
        <authorList>
            <person name="Sorensen T."/>
        </authorList>
    </citation>
    <scope>NUCLEOTIDE SEQUENCE [LARGE SCALE GENOMIC DNA]</scope>
    <source>
        <strain evidence="9 10">CBS 83171</strain>
    </source>
</reference>
<evidence type="ECO:0000256" key="5">
    <source>
        <dbReference type="ARBA" id="ARBA00022989"/>
    </source>
</evidence>
<evidence type="ECO:0000256" key="4">
    <source>
        <dbReference type="ARBA" id="ARBA00022692"/>
    </source>
</evidence>
<dbReference type="InterPro" id="IPR026030">
    <property type="entry name" value="Pur-cyt_permease_Fcy2/21/22"/>
</dbReference>
<feature type="transmembrane region" description="Helical" evidence="8">
    <location>
        <begin position="504"/>
        <end position="522"/>
    </location>
</feature>
<feature type="transmembrane region" description="Helical" evidence="8">
    <location>
        <begin position="390"/>
        <end position="409"/>
    </location>
</feature>
<dbReference type="InterPro" id="IPR001248">
    <property type="entry name" value="Pur-cyt_permease"/>
</dbReference>
<feature type="transmembrane region" description="Helical" evidence="8">
    <location>
        <begin position="123"/>
        <end position="146"/>
    </location>
</feature>
<keyword evidence="4 8" id="KW-0812">Transmembrane</keyword>
<feature type="transmembrane region" description="Helical" evidence="8">
    <location>
        <begin position="421"/>
        <end position="443"/>
    </location>
</feature>
<comment type="similarity">
    <text evidence="2 7">Belongs to the purine-cytosine permease (2.A.39) family.</text>
</comment>
<evidence type="ECO:0000256" key="3">
    <source>
        <dbReference type="ARBA" id="ARBA00022448"/>
    </source>
</evidence>
<comment type="subcellular location">
    <subcellularLocation>
        <location evidence="1">Membrane</location>
        <topology evidence="1">Multi-pass membrane protein</topology>
    </subcellularLocation>
</comment>
<name>A0ABR1UJV6_9PEZI</name>
<feature type="transmembrane region" description="Helical" evidence="8">
    <location>
        <begin position="464"/>
        <end position="484"/>
    </location>
</feature>
<evidence type="ECO:0008006" key="11">
    <source>
        <dbReference type="Google" id="ProtNLM"/>
    </source>
</evidence>
<keyword evidence="5 8" id="KW-1133">Transmembrane helix</keyword>
<feature type="transmembrane region" description="Helical" evidence="8">
    <location>
        <begin position="196"/>
        <end position="216"/>
    </location>
</feature>
<gene>
    <name evidence="9" type="ORF">PG996_009131</name>
</gene>
<evidence type="ECO:0000256" key="6">
    <source>
        <dbReference type="ARBA" id="ARBA00023136"/>
    </source>
</evidence>
<dbReference type="Pfam" id="PF02133">
    <property type="entry name" value="Transp_cyt_pur"/>
    <property type="match status" value="1"/>
</dbReference>
<dbReference type="PIRSF" id="PIRSF002744">
    <property type="entry name" value="Pur-cyt_permease"/>
    <property type="match status" value="1"/>
</dbReference>
<evidence type="ECO:0000256" key="8">
    <source>
        <dbReference type="SAM" id="Phobius"/>
    </source>
</evidence>
<keyword evidence="6 7" id="KW-0472">Membrane</keyword>
<feature type="transmembrane region" description="Helical" evidence="8">
    <location>
        <begin position="166"/>
        <end position="190"/>
    </location>
</feature>
<dbReference type="PANTHER" id="PTHR31806">
    <property type="entry name" value="PURINE-CYTOSINE PERMEASE FCY2-RELATED"/>
    <property type="match status" value="1"/>
</dbReference>